<accession>A0A0C1MQB8</accession>
<sequence length="467" mass="54712">MLISKMLNHRSLKITYTEKTRNRRSIQREEFNYHPLRTAYIKKNQKLKVLLKHMLYGSEEEIINSLKTMPFYEYILIKDDIYEANIVLWAVLRRQLNVLNYLLQEAHRNDKIILDAEDKDKNNCFIYAAFIGNLHLVKAILKLNRNYVDSVNIYGENGLMAAIVGENPEVVRYLLKTHCNLINLSDNEGYNAFLIAAYKNNAEVMTELLAINPELINSVSTENENAFIIRENINTGLLLLSYNIKTLKINNTCNVKKWLALLGLSSKEEFGNLQQQVNDMGRKLIFLHLKIIEEVLSDLLPPEIIEHIVYFFSHPQIADIYPNIAIEYQLKPKYLELLKQRCAREILQESYPDYSLIYSPETDYIKVLEQKVYQALYEKNLPPQDDNQLFLHIPCAEKKHLLTTYYYLNVIPHPVQVIFTCEIKFPPPKHNISTIPQRYKTQLFTSELPNRGLKHLDNLRREGHCLQ</sequence>
<comment type="caution">
    <text evidence="1">The sequence shown here is derived from an EMBL/GenBank/DDBJ whole genome shotgun (WGS) entry which is preliminary data.</text>
</comment>
<keyword evidence="2" id="KW-1185">Reference proteome</keyword>
<proteinExistence type="predicted"/>
<dbReference type="SUPFAM" id="SSF48403">
    <property type="entry name" value="Ankyrin repeat"/>
    <property type="match status" value="1"/>
</dbReference>
<dbReference type="EMBL" id="JSWE01000223">
    <property type="protein sequence ID" value="KIE04162.1"/>
    <property type="molecule type" value="Genomic_DNA"/>
</dbReference>
<dbReference type="Pfam" id="PF12796">
    <property type="entry name" value="Ank_2"/>
    <property type="match status" value="1"/>
</dbReference>
<dbReference type="Proteomes" id="UP000031258">
    <property type="component" value="Unassembled WGS sequence"/>
</dbReference>
<name>A0A0C1MQB8_9RICK</name>
<dbReference type="InterPro" id="IPR002110">
    <property type="entry name" value="Ankyrin_rpt"/>
</dbReference>
<dbReference type="PANTHER" id="PTHR24121:SF21">
    <property type="entry name" value="ANKYRIN REPEAT FAMILY PROTEIN"/>
    <property type="match status" value="1"/>
</dbReference>
<gene>
    <name evidence="1" type="ORF">NF27_JF00400</name>
</gene>
<protein>
    <submittedName>
        <fullName evidence="1">Uncharacterized protein</fullName>
    </submittedName>
</protein>
<evidence type="ECO:0000313" key="1">
    <source>
        <dbReference type="EMBL" id="KIE04162.1"/>
    </source>
</evidence>
<organism evidence="1 2">
    <name type="scientific">Candidatus Jidaibacter acanthamoebae</name>
    <dbReference type="NCBI Taxonomy" id="86105"/>
    <lineage>
        <taxon>Bacteria</taxon>
        <taxon>Pseudomonadati</taxon>
        <taxon>Pseudomonadota</taxon>
        <taxon>Alphaproteobacteria</taxon>
        <taxon>Rickettsiales</taxon>
        <taxon>Candidatus Midichloriaceae</taxon>
        <taxon>Candidatus Jidaibacter</taxon>
    </lineage>
</organism>
<dbReference type="AlphaFoldDB" id="A0A0C1MQB8"/>
<evidence type="ECO:0000313" key="2">
    <source>
        <dbReference type="Proteomes" id="UP000031258"/>
    </source>
</evidence>
<dbReference type="STRING" id="86105.NF27_JF00400"/>
<dbReference type="InterPro" id="IPR036770">
    <property type="entry name" value="Ankyrin_rpt-contain_sf"/>
</dbReference>
<dbReference type="PANTHER" id="PTHR24121">
    <property type="entry name" value="NO MECHANORECEPTOR POTENTIAL C, ISOFORM D-RELATED"/>
    <property type="match status" value="1"/>
</dbReference>
<dbReference type="Gene3D" id="1.25.40.20">
    <property type="entry name" value="Ankyrin repeat-containing domain"/>
    <property type="match status" value="1"/>
</dbReference>
<reference evidence="1 2" key="1">
    <citation type="submission" date="2014-11" db="EMBL/GenBank/DDBJ databases">
        <title>A Rickettsiales Symbiont of Amoebae With Ancient Features.</title>
        <authorList>
            <person name="Schulz F."/>
            <person name="Martijn J."/>
            <person name="Wascher F."/>
            <person name="Kostanjsek R."/>
            <person name="Ettema T.J."/>
            <person name="Horn M."/>
        </authorList>
    </citation>
    <scope>NUCLEOTIDE SEQUENCE [LARGE SCALE GENOMIC DNA]</scope>
    <source>
        <strain evidence="1 2">UWC36</strain>
    </source>
</reference>
<dbReference type="SMART" id="SM00248">
    <property type="entry name" value="ANK"/>
    <property type="match status" value="4"/>
</dbReference>